<comment type="subunit">
    <text evidence="5">Component of the PI(3,5)P2 regulatory complex at least composed of ATG18, SAC/FIG4, FAB1 and VAC14.</text>
</comment>
<proteinExistence type="predicted"/>
<dbReference type="PANTHER" id="PTHR45738">
    <property type="entry name" value="POLYPHOSPHOINOSITIDE PHOSPHATASE"/>
    <property type="match status" value="1"/>
</dbReference>
<dbReference type="InterPro" id="IPR002013">
    <property type="entry name" value="SAC_dom"/>
</dbReference>
<gene>
    <name evidence="8" type="ORF">WJX75_000406</name>
</gene>
<evidence type="ECO:0000256" key="2">
    <source>
        <dbReference type="ARBA" id="ARBA00022801"/>
    </source>
</evidence>
<protein>
    <recommendedName>
        <fullName evidence="7">SAC domain-containing protein</fullName>
    </recommendedName>
</protein>
<reference evidence="8 9" key="1">
    <citation type="journal article" date="2024" name="Nat. Commun.">
        <title>Phylogenomics reveals the evolutionary origins of lichenization in chlorophyte algae.</title>
        <authorList>
            <person name="Puginier C."/>
            <person name="Libourel C."/>
            <person name="Otte J."/>
            <person name="Skaloud P."/>
            <person name="Haon M."/>
            <person name="Grisel S."/>
            <person name="Petersen M."/>
            <person name="Berrin J.G."/>
            <person name="Delaux P.M."/>
            <person name="Dal Grande F."/>
            <person name="Keller J."/>
        </authorList>
    </citation>
    <scope>NUCLEOTIDE SEQUENCE [LARGE SCALE GENOMIC DNA]</scope>
    <source>
        <strain evidence="8 9">SAG 216-7</strain>
    </source>
</reference>
<evidence type="ECO:0000313" key="8">
    <source>
        <dbReference type="EMBL" id="KAK9915534.1"/>
    </source>
</evidence>
<comment type="catalytic activity">
    <reaction evidence="4">
        <text>a 1,2-diacyl-sn-glycero-3-phospho-(1D-myo-inositol-3,5-bisphosphate) + H2O = a 1,2-diacyl-sn-glycero-3-phospho-(1D-myo-inositol-3-phosphate) + phosphate</text>
        <dbReference type="Rhea" id="RHEA:32955"/>
        <dbReference type="ChEBI" id="CHEBI:15377"/>
        <dbReference type="ChEBI" id="CHEBI:43474"/>
        <dbReference type="ChEBI" id="CHEBI:57923"/>
        <dbReference type="ChEBI" id="CHEBI:58088"/>
    </reaction>
</comment>
<evidence type="ECO:0000256" key="6">
    <source>
        <dbReference type="SAM" id="MobiDB-lite"/>
    </source>
</evidence>
<evidence type="ECO:0000256" key="5">
    <source>
        <dbReference type="ARBA" id="ARBA00023464"/>
    </source>
</evidence>
<comment type="subcellular location">
    <subcellularLocation>
        <location evidence="1">Vacuole membrane</location>
        <topology evidence="1">Peripheral membrane protein</topology>
    </subcellularLocation>
</comment>
<dbReference type="Proteomes" id="UP001491310">
    <property type="component" value="Unassembled WGS sequence"/>
</dbReference>
<keyword evidence="3" id="KW-0472">Membrane</keyword>
<evidence type="ECO:0000256" key="4">
    <source>
        <dbReference type="ARBA" id="ARBA00023337"/>
    </source>
</evidence>
<dbReference type="Pfam" id="PF02383">
    <property type="entry name" value="Syja_N"/>
    <property type="match status" value="1"/>
</dbReference>
<feature type="domain" description="SAC" evidence="7">
    <location>
        <begin position="144"/>
        <end position="500"/>
    </location>
</feature>
<name>A0ABR2YUJ3_9CHLO</name>
<accession>A0ABR2YUJ3</accession>
<dbReference type="EMBL" id="JALJOT010000004">
    <property type="protein sequence ID" value="KAK9915534.1"/>
    <property type="molecule type" value="Genomic_DNA"/>
</dbReference>
<feature type="compositionally biased region" description="Low complexity" evidence="6">
    <location>
        <begin position="750"/>
        <end position="791"/>
    </location>
</feature>
<dbReference type="InterPro" id="IPR043573">
    <property type="entry name" value="Fig4-like"/>
</dbReference>
<evidence type="ECO:0000313" key="9">
    <source>
        <dbReference type="Proteomes" id="UP001491310"/>
    </source>
</evidence>
<organism evidence="8 9">
    <name type="scientific">Coccomyxa subellipsoidea</name>
    <dbReference type="NCBI Taxonomy" id="248742"/>
    <lineage>
        <taxon>Eukaryota</taxon>
        <taxon>Viridiplantae</taxon>
        <taxon>Chlorophyta</taxon>
        <taxon>core chlorophytes</taxon>
        <taxon>Trebouxiophyceae</taxon>
        <taxon>Trebouxiophyceae incertae sedis</taxon>
        <taxon>Coccomyxaceae</taxon>
        <taxon>Coccomyxa</taxon>
    </lineage>
</organism>
<evidence type="ECO:0000256" key="3">
    <source>
        <dbReference type="ARBA" id="ARBA00023136"/>
    </source>
</evidence>
<dbReference type="PROSITE" id="PS50275">
    <property type="entry name" value="SAC"/>
    <property type="match status" value="1"/>
</dbReference>
<feature type="region of interest" description="Disordered" evidence="6">
    <location>
        <begin position="736"/>
        <end position="799"/>
    </location>
</feature>
<keyword evidence="2" id="KW-0378">Hydrolase</keyword>
<dbReference type="PANTHER" id="PTHR45738:SF5">
    <property type="entry name" value="POLYPHOSPHOINOSITIDE PHOSPHATASE"/>
    <property type="match status" value="1"/>
</dbReference>
<sequence>MGEVALRKFYLYSTIQRIYLVARSKDRQAWRLVKFNRDPVVPTELEAVEDPVTYSEKEMAMLLSQISAGNASHGGIKFEVTADAVVGCFALLEGCYLLLVTKKRLHGSVCGRKVYGIARSQLIPISQKADSQASSTERRYKKMMQGIELSKDFLWSYTWPLWRTVQTNMSAELPDSAYDSMFVWNEFLTRQLRTALGNDRWLTPLVHGFWQQRSLAVLGRALTVTLIARRSRHFAGTRYRKRGVNDAGRVANEVEIEQVVDAGFDWRTGFPLLASLVQIRGSIPLYWVQDTTSVSPINPKPAIQLQQYDPHYSATRLHFQDLSARYGKPIIVLNLVKSAEKRPRESILQAELARAVAYINKGVPAEDCVRYVPWDFKYYAKLRGGQILSDIAPVMTRSLEETGFFLCAPAAPSSEARRTNTTAWEPEVQRQSGILRTNCIDCLDRTNVAQFAAGLSGLGRQLVGLGLAARPNLDPRSSAATQLMAMYESMGNTLARQYGGSGAHAAVFKHQRGDWQAATRVRDKLISLRRAINNGWYDDEKQGAINLFLGHYQPCLGQSELWNLDSDHYLHSGLGRRSLLPSIPETILNSSNSADSSARRKAVEAAIMPQASEVLPEISHGSFEASKSIMAMRRAASDSHPFLSRSDKATVTDAGVTGAAEVKPKHPALAVRQSSGAEASCVRSGSLDLGMLPPREMQVDVAPDLKSQASAASLESALSIAKLYDSQTSLARLSGASLGTRRSQHAVADAPTPSENSAPPAPAESADSALPPAPSDTAAPQTPAEASAAQDAADETEAAAAVAEVEEEAAGNGGGYLTGLLRYRAPMSPPQNGKLESFDRKIGRAANALREVRLDSALPAKSYFPSWMRSRALSNDAELGDRSTLPTPNLANTIHGSLHGGNAFADGHWASASSQHLPSQAILTPPSGLLVLGARSPLASPPVKMEPLHEGVASALSSPLATSRNATAAWDHYEDTTAPPAAVEKPRREPQTLSAGLRRRSFPLPNLWGARSTTTSPAPSRPMSRANSSRSVASDGYTNPRPATTGAAEGMFLDDAEKVKRLGLPAGLVPYWQAHDPSDAWYAADKQARAVYTKLLEVAEAQLQEAAAGQLRSTYSNLTNPALTVSLEGFADGKGSAWRHSFGLVGTRTFGEKELQKLALNQQAASTA</sequence>
<keyword evidence="9" id="KW-1185">Reference proteome</keyword>
<feature type="region of interest" description="Disordered" evidence="6">
    <location>
        <begin position="976"/>
        <end position="1048"/>
    </location>
</feature>
<evidence type="ECO:0000256" key="1">
    <source>
        <dbReference type="ARBA" id="ARBA00004148"/>
    </source>
</evidence>
<evidence type="ECO:0000259" key="7">
    <source>
        <dbReference type="PROSITE" id="PS50275"/>
    </source>
</evidence>
<comment type="caution">
    <text evidence="8">The sequence shown here is derived from an EMBL/GenBank/DDBJ whole genome shotgun (WGS) entry which is preliminary data.</text>
</comment>